<reference evidence="4 5" key="1">
    <citation type="submission" date="2009-08" db="EMBL/GenBank/DDBJ databases">
        <title>The Genome Sequence of Spizellomyces punctatus strain DAOM BR117.</title>
        <authorList>
            <consortium name="The Broad Institute Genome Sequencing Platform"/>
            <person name="Russ C."/>
            <person name="Cuomo C."/>
            <person name="Shea T."/>
            <person name="Young S.K."/>
            <person name="Zeng Q."/>
            <person name="Koehrsen M."/>
            <person name="Haas B."/>
            <person name="Borodovsky M."/>
            <person name="Guigo R."/>
            <person name="Alvarado L."/>
            <person name="Berlin A."/>
            <person name="Bochicchio J."/>
            <person name="Borenstein D."/>
            <person name="Chapman S."/>
            <person name="Chen Z."/>
            <person name="Engels R."/>
            <person name="Freedman E."/>
            <person name="Gellesch M."/>
            <person name="Goldberg J."/>
            <person name="Griggs A."/>
            <person name="Gujja S."/>
            <person name="Heiman D."/>
            <person name="Hepburn T."/>
            <person name="Howarth C."/>
            <person name="Jen D."/>
            <person name="Larson L."/>
            <person name="Lewis B."/>
            <person name="Mehta T."/>
            <person name="Park D."/>
            <person name="Pearson M."/>
            <person name="Roberts A."/>
            <person name="Saif S."/>
            <person name="Shenoy N."/>
            <person name="Sisk P."/>
            <person name="Stolte C."/>
            <person name="Sykes S."/>
            <person name="Thomson T."/>
            <person name="Walk T."/>
            <person name="White J."/>
            <person name="Yandava C."/>
            <person name="Burger G."/>
            <person name="Gray M.W."/>
            <person name="Holland P.W.H."/>
            <person name="King N."/>
            <person name="Lang F.B.F."/>
            <person name="Roger A.J."/>
            <person name="Ruiz-Trillo I."/>
            <person name="Lander E."/>
            <person name="Nusbaum C."/>
        </authorList>
    </citation>
    <scope>NUCLEOTIDE SEQUENCE [LARGE SCALE GENOMIC DNA]</scope>
    <source>
        <strain evidence="4 5">DAOM BR117</strain>
    </source>
</reference>
<evidence type="ECO:0000313" key="5">
    <source>
        <dbReference type="Proteomes" id="UP000053201"/>
    </source>
</evidence>
<dbReference type="VEuPathDB" id="FungiDB:SPPG_03784"/>
<dbReference type="SMART" id="SM00271">
    <property type="entry name" value="DnaJ"/>
    <property type="match status" value="1"/>
</dbReference>
<keyword evidence="2" id="KW-0472">Membrane</keyword>
<sequence>MECLQRYVGKQAAHRIWTRPQPKRKCLSLCTPFIPQVRYTTHSSSTPGRFCPYQTLDVPKTATLAQIKKAYYKRVFDLHPDRQVASHLGSSSHNRKKEPRRADPVEKEQFLRVVKAYEILSDKKRRNEWDSTGSFTSEHVTGTSSRPRSGFGPGTDFDPYGGYRWQSPRGWQSTDDDYFTYYYANVASNTGPRYMSNGRMASIIVLVAVLSGVIVFLHVKRMRRYLREHMDAKDAALQQFYDARVQKARENGFDKQIEGLKGRAAAIELAEEKEGRTTLPVGRDARRTGIWERDEVPDYSAGDRTLNINSECISET</sequence>
<name>A0A0L0HGS7_SPIPD</name>
<keyword evidence="2" id="KW-1133">Transmembrane helix</keyword>
<dbReference type="Pfam" id="PF00226">
    <property type="entry name" value="DnaJ"/>
    <property type="match status" value="1"/>
</dbReference>
<dbReference type="InterPro" id="IPR052594">
    <property type="entry name" value="J_domain-containing_protein"/>
</dbReference>
<dbReference type="RefSeq" id="XP_016608700.1">
    <property type="nucleotide sequence ID" value="XM_016752033.1"/>
</dbReference>
<protein>
    <recommendedName>
        <fullName evidence="3">J domain-containing protein</fullName>
    </recommendedName>
</protein>
<dbReference type="SUPFAM" id="SSF46565">
    <property type="entry name" value="Chaperone J-domain"/>
    <property type="match status" value="1"/>
</dbReference>
<dbReference type="GO" id="GO:0031072">
    <property type="term" value="F:heat shock protein binding"/>
    <property type="evidence" value="ECO:0007669"/>
    <property type="project" value="TreeGrafter"/>
</dbReference>
<dbReference type="GO" id="GO:0005634">
    <property type="term" value="C:nucleus"/>
    <property type="evidence" value="ECO:0007669"/>
    <property type="project" value="TreeGrafter"/>
</dbReference>
<dbReference type="InterPro" id="IPR001623">
    <property type="entry name" value="DnaJ_domain"/>
</dbReference>
<dbReference type="PROSITE" id="PS50076">
    <property type="entry name" value="DNAJ_2"/>
    <property type="match status" value="1"/>
</dbReference>
<dbReference type="GO" id="GO:0005737">
    <property type="term" value="C:cytoplasm"/>
    <property type="evidence" value="ECO:0007669"/>
    <property type="project" value="TreeGrafter"/>
</dbReference>
<feature type="region of interest" description="Disordered" evidence="1">
    <location>
        <begin position="84"/>
        <end position="105"/>
    </location>
</feature>
<feature type="domain" description="J" evidence="3">
    <location>
        <begin position="51"/>
        <end position="133"/>
    </location>
</feature>
<dbReference type="GeneID" id="27687274"/>
<dbReference type="InterPro" id="IPR036869">
    <property type="entry name" value="J_dom_sf"/>
</dbReference>
<proteinExistence type="predicted"/>
<evidence type="ECO:0000259" key="3">
    <source>
        <dbReference type="PROSITE" id="PS50076"/>
    </source>
</evidence>
<dbReference type="InParanoid" id="A0A0L0HGS7"/>
<organism evidence="4 5">
    <name type="scientific">Spizellomyces punctatus (strain DAOM BR117)</name>
    <dbReference type="NCBI Taxonomy" id="645134"/>
    <lineage>
        <taxon>Eukaryota</taxon>
        <taxon>Fungi</taxon>
        <taxon>Fungi incertae sedis</taxon>
        <taxon>Chytridiomycota</taxon>
        <taxon>Chytridiomycota incertae sedis</taxon>
        <taxon>Chytridiomycetes</taxon>
        <taxon>Spizellomycetales</taxon>
        <taxon>Spizellomycetaceae</taxon>
        <taxon>Spizellomyces</taxon>
    </lineage>
</organism>
<evidence type="ECO:0000256" key="2">
    <source>
        <dbReference type="SAM" id="Phobius"/>
    </source>
</evidence>
<gene>
    <name evidence="4" type="ORF">SPPG_03784</name>
</gene>
<dbReference type="eggNOG" id="KOG0715">
    <property type="taxonomic scope" value="Eukaryota"/>
</dbReference>
<dbReference type="PRINTS" id="PR00625">
    <property type="entry name" value="JDOMAIN"/>
</dbReference>
<dbReference type="Gene3D" id="1.10.287.110">
    <property type="entry name" value="DnaJ domain"/>
    <property type="match status" value="1"/>
</dbReference>
<dbReference type="PANTHER" id="PTHR44144:SF1">
    <property type="entry name" value="DNAJ HOMOLOG SUBFAMILY C MEMBER 9"/>
    <property type="match status" value="1"/>
</dbReference>
<evidence type="ECO:0000313" key="4">
    <source>
        <dbReference type="EMBL" id="KND00661.1"/>
    </source>
</evidence>
<evidence type="ECO:0000256" key="1">
    <source>
        <dbReference type="SAM" id="MobiDB-lite"/>
    </source>
</evidence>
<feature type="compositionally biased region" description="Polar residues" evidence="1">
    <location>
        <begin position="130"/>
        <end position="147"/>
    </location>
</feature>
<keyword evidence="2" id="KW-0812">Transmembrane</keyword>
<feature type="region of interest" description="Disordered" evidence="1">
    <location>
        <begin position="129"/>
        <end position="154"/>
    </location>
</feature>
<dbReference type="AlphaFoldDB" id="A0A0L0HGS7"/>
<dbReference type="FunCoup" id="A0A0L0HGS7">
    <property type="interactions" value="23"/>
</dbReference>
<dbReference type="CDD" id="cd06257">
    <property type="entry name" value="DnaJ"/>
    <property type="match status" value="1"/>
</dbReference>
<accession>A0A0L0HGS7</accession>
<dbReference type="PANTHER" id="PTHR44144">
    <property type="entry name" value="DNAJ HOMOLOG SUBFAMILY C MEMBER 9"/>
    <property type="match status" value="1"/>
</dbReference>
<dbReference type="OrthoDB" id="10250354at2759"/>
<dbReference type="EMBL" id="KQ257455">
    <property type="protein sequence ID" value="KND00661.1"/>
    <property type="molecule type" value="Genomic_DNA"/>
</dbReference>
<keyword evidence="5" id="KW-1185">Reference proteome</keyword>
<feature type="transmembrane region" description="Helical" evidence="2">
    <location>
        <begin position="200"/>
        <end position="219"/>
    </location>
</feature>
<dbReference type="Proteomes" id="UP000053201">
    <property type="component" value="Unassembled WGS sequence"/>
</dbReference>
<dbReference type="STRING" id="645134.A0A0L0HGS7"/>